<feature type="transmembrane region" description="Helical" evidence="7">
    <location>
        <begin position="179"/>
        <end position="201"/>
    </location>
</feature>
<comment type="similarity">
    <text evidence="2">Belongs to the bile acid:sodium symporter (BASS) (TC 2.A.28) family.</text>
</comment>
<feature type="transmembrane region" description="Helical" evidence="7">
    <location>
        <begin position="51"/>
        <end position="75"/>
    </location>
</feature>
<dbReference type="RefSeq" id="XP_038072097.1">
    <property type="nucleotide sequence ID" value="XM_038216169.1"/>
</dbReference>
<keyword evidence="5 7" id="KW-1133">Transmembrane helix</keyword>
<feature type="transmembrane region" description="Helical" evidence="7">
    <location>
        <begin position="213"/>
        <end position="233"/>
    </location>
</feature>
<keyword evidence="9" id="KW-1185">Reference proteome</keyword>
<organism evidence="8 9">
    <name type="scientific">Patiria miniata</name>
    <name type="common">Bat star</name>
    <name type="synonym">Asterina miniata</name>
    <dbReference type="NCBI Taxonomy" id="46514"/>
    <lineage>
        <taxon>Eukaryota</taxon>
        <taxon>Metazoa</taxon>
        <taxon>Echinodermata</taxon>
        <taxon>Eleutherozoa</taxon>
        <taxon>Asterozoa</taxon>
        <taxon>Asteroidea</taxon>
        <taxon>Valvatacea</taxon>
        <taxon>Valvatida</taxon>
        <taxon>Asterinidae</taxon>
        <taxon>Patiria</taxon>
    </lineage>
</organism>
<dbReference type="PANTHER" id="PTHR10361">
    <property type="entry name" value="SODIUM-BILE ACID COTRANSPORTER"/>
    <property type="match status" value="1"/>
</dbReference>
<feature type="transmembrane region" description="Helical" evidence="7">
    <location>
        <begin position="278"/>
        <end position="299"/>
    </location>
</feature>
<reference evidence="8" key="1">
    <citation type="submission" date="2022-11" db="UniProtKB">
        <authorList>
            <consortium name="EnsemblMetazoa"/>
        </authorList>
    </citation>
    <scope>IDENTIFICATION</scope>
</reference>
<accession>A0A914B9H8</accession>
<dbReference type="InterPro" id="IPR002657">
    <property type="entry name" value="BilAc:Na_symport/Acr3"/>
</dbReference>
<dbReference type="GeneID" id="119740759"/>
<evidence type="ECO:0000313" key="9">
    <source>
        <dbReference type="Proteomes" id="UP000887568"/>
    </source>
</evidence>
<feature type="transmembrane region" description="Helical" evidence="7">
    <location>
        <begin position="253"/>
        <end position="272"/>
    </location>
</feature>
<keyword evidence="3 7" id="KW-0812">Transmembrane</keyword>
<dbReference type="OrthoDB" id="203097at2759"/>
<dbReference type="OMA" id="YKEKWAD"/>
<dbReference type="GO" id="GO:0016020">
    <property type="term" value="C:membrane"/>
    <property type="evidence" value="ECO:0007669"/>
    <property type="project" value="UniProtKB-SubCell"/>
</dbReference>
<protein>
    <submittedName>
        <fullName evidence="8">Uncharacterized protein</fullName>
    </submittedName>
</protein>
<feature type="transmembrane region" description="Helical" evidence="7">
    <location>
        <begin position="144"/>
        <end position="167"/>
    </location>
</feature>
<keyword evidence="4" id="KW-0813">Transport</keyword>
<dbReference type="Pfam" id="PF01758">
    <property type="entry name" value="SBF"/>
    <property type="match status" value="1"/>
</dbReference>
<dbReference type="AlphaFoldDB" id="A0A914B9H8"/>
<evidence type="ECO:0000256" key="5">
    <source>
        <dbReference type="ARBA" id="ARBA00022989"/>
    </source>
</evidence>
<dbReference type="InterPro" id="IPR038770">
    <property type="entry name" value="Na+/solute_symporter_sf"/>
</dbReference>
<dbReference type="PANTHER" id="PTHR10361:SF28">
    <property type="entry name" value="P3 PROTEIN-RELATED"/>
    <property type="match status" value="1"/>
</dbReference>
<evidence type="ECO:0000256" key="4">
    <source>
        <dbReference type="ARBA" id="ARBA00022847"/>
    </source>
</evidence>
<evidence type="ECO:0000256" key="6">
    <source>
        <dbReference type="ARBA" id="ARBA00023136"/>
    </source>
</evidence>
<dbReference type="InterPro" id="IPR004710">
    <property type="entry name" value="Bilac:Na_transpt"/>
</dbReference>
<feature type="transmembrane region" description="Helical" evidence="7">
    <location>
        <begin position="20"/>
        <end position="39"/>
    </location>
</feature>
<dbReference type="GO" id="GO:0008508">
    <property type="term" value="F:bile acid:sodium symporter activity"/>
    <property type="evidence" value="ECO:0007669"/>
    <property type="project" value="TreeGrafter"/>
</dbReference>
<dbReference type="EnsemblMetazoa" id="XM_038216169.1">
    <property type="protein sequence ID" value="XP_038072097.1"/>
    <property type="gene ID" value="LOC119740759"/>
</dbReference>
<name>A0A914B9H8_PATMI</name>
<dbReference type="Proteomes" id="UP000887568">
    <property type="component" value="Unplaced"/>
</dbReference>
<sequence length="317" mass="34696">MEIDTATLVEAEAEVVQLQRAFLLAALGLSSFIFGSKVDPSDFTRCVKKPLGMWMSVFVSVLLSPLVAYILNLVFKLEVSAGIALLVTSCCPAGNLSPIFAYYTQSDICLCLSVIVLSTLMSVGMIPLGMFICSNAYKELDLTVIPNTLIVINLFVNMGSITMGMVFRSYKEKWADRFVKAFSNVPLLVILAMIIIVRIKLPLSLHVAVKDVFAVLLYLVIVLCGTYLTGLLVGQDHETCRAMALCSANKSIMLALTILHASFTGEVLVNTLPIPTFFLIEYSLVGLVMSGVYQLYYYYNFSSLTSLLGNLQQGTPV</sequence>
<proteinExistence type="inferred from homology"/>
<evidence type="ECO:0000313" key="8">
    <source>
        <dbReference type="EnsemblMetazoa" id="XP_038072097.1"/>
    </source>
</evidence>
<evidence type="ECO:0000256" key="3">
    <source>
        <dbReference type="ARBA" id="ARBA00022692"/>
    </source>
</evidence>
<keyword evidence="4" id="KW-0769">Symport</keyword>
<evidence type="ECO:0000256" key="1">
    <source>
        <dbReference type="ARBA" id="ARBA00004141"/>
    </source>
</evidence>
<dbReference type="Gene3D" id="1.20.1530.20">
    <property type="match status" value="1"/>
</dbReference>
<evidence type="ECO:0000256" key="7">
    <source>
        <dbReference type="SAM" id="Phobius"/>
    </source>
</evidence>
<comment type="subcellular location">
    <subcellularLocation>
        <location evidence="1">Membrane</location>
        <topology evidence="1">Multi-pass membrane protein</topology>
    </subcellularLocation>
</comment>
<evidence type="ECO:0000256" key="2">
    <source>
        <dbReference type="ARBA" id="ARBA00006528"/>
    </source>
</evidence>
<feature type="transmembrane region" description="Helical" evidence="7">
    <location>
        <begin position="110"/>
        <end position="132"/>
    </location>
</feature>
<keyword evidence="6 7" id="KW-0472">Membrane</keyword>